<reference evidence="3" key="2">
    <citation type="submission" date="2020-05" db="UniProtKB">
        <authorList>
            <consortium name="EnsemblMetazoa"/>
        </authorList>
    </citation>
    <scope>IDENTIFICATION</scope>
    <source>
        <strain evidence="3">wikel</strain>
    </source>
</reference>
<keyword evidence="1" id="KW-0812">Transmembrane</keyword>
<keyword evidence="1" id="KW-0472">Membrane</keyword>
<evidence type="ECO:0000256" key="1">
    <source>
        <dbReference type="SAM" id="Phobius"/>
    </source>
</evidence>
<dbReference type="EnsemblMetazoa" id="ISCW018568-RA">
    <property type="protein sequence ID" value="ISCW018568-PA"/>
    <property type="gene ID" value="ISCW018568"/>
</dbReference>
<reference evidence="2 4" key="1">
    <citation type="submission" date="2008-03" db="EMBL/GenBank/DDBJ databases">
        <title>Annotation of Ixodes scapularis.</title>
        <authorList>
            <consortium name="Ixodes scapularis Genome Project Consortium"/>
            <person name="Caler E."/>
            <person name="Hannick L.I."/>
            <person name="Bidwell S."/>
            <person name="Joardar V."/>
            <person name="Thiagarajan M."/>
            <person name="Amedeo P."/>
            <person name="Galinsky K.J."/>
            <person name="Schobel S."/>
            <person name="Inman J."/>
            <person name="Hostetler J."/>
            <person name="Miller J."/>
            <person name="Hammond M."/>
            <person name="Megy K."/>
            <person name="Lawson D."/>
            <person name="Kodira C."/>
            <person name="Sutton G."/>
            <person name="Meyer J."/>
            <person name="Hill C.A."/>
            <person name="Birren B."/>
            <person name="Nene V."/>
            <person name="Collins F."/>
            <person name="Alarcon-Chaidez F."/>
            <person name="Wikel S."/>
            <person name="Strausberg R."/>
        </authorList>
    </citation>
    <scope>NUCLEOTIDE SEQUENCE [LARGE SCALE GENOMIC DNA]</scope>
    <source>
        <strain evidence="4">Wikel</strain>
        <strain evidence="2">Wikel colony</strain>
    </source>
</reference>
<sequence>MLSDSRKGGSAEGVLGEGEFWREGEITSLRRQEKITCFQSLFPAILEMIFFFFLEIFFSIFIIDNEIKTFCKLIFHILISVIVFQYFGGKKSACQRKYFIASGMLAHRFEIRLLCYSMLHAHNVWF</sequence>
<dbReference type="HOGENOM" id="CLU_1984011_0_0_1"/>
<keyword evidence="1" id="KW-1133">Transmembrane helix</keyword>
<evidence type="ECO:0000313" key="3">
    <source>
        <dbReference type="EnsemblMetazoa" id="ISCW018568-PA"/>
    </source>
</evidence>
<proteinExistence type="predicted"/>
<keyword evidence="4" id="KW-1185">Reference proteome</keyword>
<dbReference type="EMBL" id="ABJB010081166">
    <property type="status" value="NOT_ANNOTATED_CDS"/>
    <property type="molecule type" value="Genomic_DNA"/>
</dbReference>
<protein>
    <submittedName>
        <fullName evidence="2 3">Uncharacterized protein</fullName>
    </submittedName>
</protein>
<dbReference type="PaxDb" id="6945-B7PQW3"/>
<dbReference type="AlphaFoldDB" id="B7PQW3"/>
<organism>
    <name type="scientific">Ixodes scapularis</name>
    <name type="common">Black-legged tick</name>
    <name type="synonym">Deer tick</name>
    <dbReference type="NCBI Taxonomy" id="6945"/>
    <lineage>
        <taxon>Eukaryota</taxon>
        <taxon>Metazoa</taxon>
        <taxon>Ecdysozoa</taxon>
        <taxon>Arthropoda</taxon>
        <taxon>Chelicerata</taxon>
        <taxon>Arachnida</taxon>
        <taxon>Acari</taxon>
        <taxon>Parasitiformes</taxon>
        <taxon>Ixodida</taxon>
        <taxon>Ixodoidea</taxon>
        <taxon>Ixodidae</taxon>
        <taxon>Ixodinae</taxon>
        <taxon>Ixodes</taxon>
    </lineage>
</organism>
<gene>
    <name evidence="2" type="ORF">IscW_ISCW018568</name>
</gene>
<feature type="transmembrane region" description="Helical" evidence="1">
    <location>
        <begin position="69"/>
        <end position="87"/>
    </location>
</feature>
<feature type="transmembrane region" description="Helical" evidence="1">
    <location>
        <begin position="40"/>
        <end position="63"/>
    </location>
</feature>
<dbReference type="VEuPathDB" id="VectorBase:ISCW018568"/>
<name>B7PQW3_IXOSC</name>
<dbReference type="Proteomes" id="UP000001555">
    <property type="component" value="Unassembled WGS sequence"/>
</dbReference>
<accession>B7PQW3</accession>
<evidence type="ECO:0000313" key="2">
    <source>
        <dbReference type="EMBL" id="EEC08985.1"/>
    </source>
</evidence>
<dbReference type="InParanoid" id="B7PQW3"/>
<evidence type="ECO:0000313" key="4">
    <source>
        <dbReference type="Proteomes" id="UP000001555"/>
    </source>
</evidence>
<dbReference type="EMBL" id="DS768361">
    <property type="protein sequence ID" value="EEC08985.1"/>
    <property type="molecule type" value="Genomic_DNA"/>
</dbReference>